<sequence>MSGLEKDRIAEFSRMVTESRNRVFCFIYSMLHNIADAEDVYQQSTIVMWNKFDEFEEGTNFVNWALAIAHNKIKQFQRQSGRQRVFFDDSVMQLMAETYATLDIKQPPSERMEGLLHCLSKLADKQRRVLRLRYSDSVSIRDLAKQERKSEAAMVMVLARLRKSLQSCISSMLSRGMADG</sequence>
<dbReference type="InterPro" id="IPR007627">
    <property type="entry name" value="RNA_pol_sigma70_r2"/>
</dbReference>
<dbReference type="InterPro" id="IPR013324">
    <property type="entry name" value="RNA_pol_sigma_r3/r4-like"/>
</dbReference>
<keyword evidence="7" id="KW-1185">Reference proteome</keyword>
<dbReference type="GO" id="GO:0016987">
    <property type="term" value="F:sigma factor activity"/>
    <property type="evidence" value="ECO:0007669"/>
    <property type="project" value="UniProtKB-KW"/>
</dbReference>
<dbReference type="Gene3D" id="1.10.10.10">
    <property type="entry name" value="Winged helix-like DNA-binding domain superfamily/Winged helix DNA-binding domain"/>
    <property type="match status" value="1"/>
</dbReference>
<dbReference type="PANTHER" id="PTHR43133:SF51">
    <property type="entry name" value="RNA POLYMERASE SIGMA FACTOR"/>
    <property type="match status" value="1"/>
</dbReference>
<dbReference type="InterPro" id="IPR014331">
    <property type="entry name" value="RNA_pol_sigma70_ECF_RHOBA"/>
</dbReference>
<evidence type="ECO:0000256" key="2">
    <source>
        <dbReference type="ARBA" id="ARBA00023015"/>
    </source>
</evidence>
<keyword evidence="4" id="KW-0804">Transcription</keyword>
<keyword evidence="2" id="KW-0805">Transcription regulation</keyword>
<dbReference type="Proteomes" id="UP000315750">
    <property type="component" value="Chromosome"/>
</dbReference>
<reference evidence="6 7" key="1">
    <citation type="submission" date="2019-02" db="EMBL/GenBank/DDBJ databases">
        <title>Deep-cultivation of Planctomycetes and their phenomic and genomic characterization uncovers novel biology.</title>
        <authorList>
            <person name="Wiegand S."/>
            <person name="Jogler M."/>
            <person name="Boedeker C."/>
            <person name="Pinto D."/>
            <person name="Vollmers J."/>
            <person name="Rivas-Marin E."/>
            <person name="Kohn T."/>
            <person name="Peeters S.H."/>
            <person name="Heuer A."/>
            <person name="Rast P."/>
            <person name="Oberbeckmann S."/>
            <person name="Bunk B."/>
            <person name="Jeske O."/>
            <person name="Meyerdierks A."/>
            <person name="Storesund J.E."/>
            <person name="Kallscheuer N."/>
            <person name="Luecker S."/>
            <person name="Lage O.M."/>
            <person name="Pohl T."/>
            <person name="Merkel B.J."/>
            <person name="Hornburger P."/>
            <person name="Mueller R.-W."/>
            <person name="Bruemmer F."/>
            <person name="Labrenz M."/>
            <person name="Spormann A.M."/>
            <person name="Op den Camp H."/>
            <person name="Overmann J."/>
            <person name="Amann R."/>
            <person name="Jetten M.S.M."/>
            <person name="Mascher T."/>
            <person name="Medema M.H."/>
            <person name="Devos D.P."/>
            <person name="Kaster A.-K."/>
            <person name="Ovreas L."/>
            <person name="Rohde M."/>
            <person name="Galperin M.Y."/>
            <person name="Jogler C."/>
        </authorList>
    </citation>
    <scope>NUCLEOTIDE SEQUENCE [LARGE SCALE GENOMIC DNA]</scope>
    <source>
        <strain evidence="6 7">Pan181</strain>
    </source>
</reference>
<evidence type="ECO:0000256" key="1">
    <source>
        <dbReference type="ARBA" id="ARBA00010641"/>
    </source>
</evidence>
<name>A0A518APK0_9BACT</name>
<dbReference type="Gene3D" id="1.10.1740.10">
    <property type="match status" value="1"/>
</dbReference>
<evidence type="ECO:0000256" key="3">
    <source>
        <dbReference type="ARBA" id="ARBA00023082"/>
    </source>
</evidence>
<dbReference type="OrthoDB" id="6383365at2"/>
<proteinExistence type="inferred from homology"/>
<dbReference type="InterPro" id="IPR014284">
    <property type="entry name" value="RNA_pol_sigma-70_dom"/>
</dbReference>
<organism evidence="6 7">
    <name type="scientific">Aeoliella mucimassa</name>
    <dbReference type="NCBI Taxonomy" id="2527972"/>
    <lineage>
        <taxon>Bacteria</taxon>
        <taxon>Pseudomonadati</taxon>
        <taxon>Planctomycetota</taxon>
        <taxon>Planctomycetia</taxon>
        <taxon>Pirellulales</taxon>
        <taxon>Lacipirellulaceae</taxon>
        <taxon>Aeoliella</taxon>
    </lineage>
</organism>
<dbReference type="EMBL" id="CP036278">
    <property type="protein sequence ID" value="QDU56634.1"/>
    <property type="molecule type" value="Genomic_DNA"/>
</dbReference>
<gene>
    <name evidence="6" type="primary">sigK_1</name>
    <name evidence="6" type="ORF">Pan181_28440</name>
</gene>
<protein>
    <submittedName>
        <fullName evidence="6">ECF RNA polymerase sigma factor SigK</fullName>
    </submittedName>
</protein>
<dbReference type="NCBIfam" id="TIGR02989">
    <property type="entry name" value="Sig-70_gvs1"/>
    <property type="match status" value="1"/>
</dbReference>
<dbReference type="InterPro" id="IPR036388">
    <property type="entry name" value="WH-like_DNA-bd_sf"/>
</dbReference>
<dbReference type="SUPFAM" id="SSF88946">
    <property type="entry name" value="Sigma2 domain of RNA polymerase sigma factors"/>
    <property type="match status" value="1"/>
</dbReference>
<evidence type="ECO:0000313" key="6">
    <source>
        <dbReference type="EMBL" id="QDU56634.1"/>
    </source>
</evidence>
<dbReference type="SUPFAM" id="SSF88659">
    <property type="entry name" value="Sigma3 and sigma4 domains of RNA polymerase sigma factors"/>
    <property type="match status" value="1"/>
</dbReference>
<evidence type="ECO:0000256" key="4">
    <source>
        <dbReference type="ARBA" id="ARBA00023163"/>
    </source>
</evidence>
<dbReference type="Pfam" id="PF04542">
    <property type="entry name" value="Sigma70_r2"/>
    <property type="match status" value="1"/>
</dbReference>
<dbReference type="InterPro" id="IPR039425">
    <property type="entry name" value="RNA_pol_sigma-70-like"/>
</dbReference>
<dbReference type="AlphaFoldDB" id="A0A518APK0"/>
<dbReference type="GO" id="GO:0006352">
    <property type="term" value="P:DNA-templated transcription initiation"/>
    <property type="evidence" value="ECO:0007669"/>
    <property type="project" value="InterPro"/>
</dbReference>
<feature type="domain" description="RNA polymerase sigma-70 region 2" evidence="5">
    <location>
        <begin position="15"/>
        <end position="82"/>
    </location>
</feature>
<evidence type="ECO:0000259" key="5">
    <source>
        <dbReference type="Pfam" id="PF04542"/>
    </source>
</evidence>
<dbReference type="InterPro" id="IPR013325">
    <property type="entry name" value="RNA_pol_sigma_r2"/>
</dbReference>
<dbReference type="PANTHER" id="PTHR43133">
    <property type="entry name" value="RNA POLYMERASE ECF-TYPE SIGMA FACTO"/>
    <property type="match status" value="1"/>
</dbReference>
<comment type="similarity">
    <text evidence="1">Belongs to the sigma-70 factor family. ECF subfamily.</text>
</comment>
<dbReference type="NCBIfam" id="TIGR02937">
    <property type="entry name" value="sigma70-ECF"/>
    <property type="match status" value="1"/>
</dbReference>
<evidence type="ECO:0000313" key="7">
    <source>
        <dbReference type="Proteomes" id="UP000315750"/>
    </source>
</evidence>
<accession>A0A518APK0</accession>
<keyword evidence="3" id="KW-0731">Sigma factor</keyword>
<dbReference type="KEGG" id="amuc:Pan181_28440"/>